<dbReference type="EMBL" id="LJCR01000011">
    <property type="protein sequence ID" value="KPV54862.1"/>
    <property type="molecule type" value="Genomic_DNA"/>
</dbReference>
<feature type="compositionally biased region" description="Low complexity" evidence="1">
    <location>
        <begin position="131"/>
        <end position="144"/>
    </location>
</feature>
<name>A0A0P9FDN7_9CHLR</name>
<proteinExistence type="predicted"/>
<protein>
    <submittedName>
        <fullName evidence="2">Uncharacterized protein</fullName>
    </submittedName>
</protein>
<reference evidence="2 3" key="1">
    <citation type="submission" date="2015-09" db="EMBL/GenBank/DDBJ databases">
        <title>Draft genome sequence of Kouleothrix aurantiaca JCM 19913.</title>
        <authorList>
            <person name="Hemp J."/>
        </authorList>
    </citation>
    <scope>NUCLEOTIDE SEQUENCE [LARGE SCALE GENOMIC DNA]</scope>
    <source>
        <strain evidence="2 3">COM-B</strain>
    </source>
</reference>
<evidence type="ECO:0000256" key="1">
    <source>
        <dbReference type="SAM" id="MobiDB-lite"/>
    </source>
</evidence>
<feature type="region of interest" description="Disordered" evidence="1">
    <location>
        <begin position="113"/>
        <end position="152"/>
    </location>
</feature>
<evidence type="ECO:0000313" key="3">
    <source>
        <dbReference type="Proteomes" id="UP000050509"/>
    </source>
</evidence>
<keyword evidence="3" id="KW-1185">Reference proteome</keyword>
<evidence type="ECO:0000313" key="2">
    <source>
        <dbReference type="EMBL" id="KPV54862.1"/>
    </source>
</evidence>
<sequence>MANFNLADLVPEYDTFTDTDESQTKYQVRTIKMMSAVDLAELTVFQRDAARLQHFHVDESTEPEELKEKLKMVTEAVNGFLHLIMPSMPETRIVEIELNYKLGFMTWWQARQEEIQPSPPPNRKARRAAQSSRPKLSSRGSSRSTALTPSES</sequence>
<accession>A0A0P9FDN7</accession>
<comment type="caution">
    <text evidence="2">The sequence shown here is derived from an EMBL/GenBank/DDBJ whole genome shotgun (WGS) entry which is preliminary data.</text>
</comment>
<gene>
    <name evidence="2" type="ORF">SE17_01225</name>
</gene>
<dbReference type="Proteomes" id="UP000050509">
    <property type="component" value="Unassembled WGS sequence"/>
</dbReference>
<dbReference type="AlphaFoldDB" id="A0A0P9FDN7"/>
<organism evidence="2 3">
    <name type="scientific">Kouleothrix aurantiaca</name>
    <dbReference type="NCBI Taxonomy" id="186479"/>
    <lineage>
        <taxon>Bacteria</taxon>
        <taxon>Bacillati</taxon>
        <taxon>Chloroflexota</taxon>
        <taxon>Chloroflexia</taxon>
        <taxon>Chloroflexales</taxon>
        <taxon>Roseiflexineae</taxon>
        <taxon>Roseiflexaceae</taxon>
        <taxon>Kouleothrix</taxon>
    </lineage>
</organism>